<name>A0AAV4WPA2_CAEEX</name>
<reference evidence="2 3" key="1">
    <citation type="submission" date="2021-06" db="EMBL/GenBank/DDBJ databases">
        <title>Caerostris extrusa draft genome.</title>
        <authorList>
            <person name="Kono N."/>
            <person name="Arakawa K."/>
        </authorList>
    </citation>
    <scope>NUCLEOTIDE SEQUENCE [LARGE SCALE GENOMIC DNA]</scope>
</reference>
<protein>
    <submittedName>
        <fullName evidence="2">Uncharacterized protein</fullName>
    </submittedName>
</protein>
<dbReference type="Proteomes" id="UP001054945">
    <property type="component" value="Unassembled WGS sequence"/>
</dbReference>
<sequence>MTAEGEVFDVCLMDLGMVGSKPVHGNKRKTSPAINDSFSSEASPKNLPRISHCNITPLCPGSIPKINKHIHRMYYYFYCIFIHLWRRCILTLPFFEQGHTYPPFTPVCSGDLARFVHPAKLLTVSSSSNDRPGANIDHSGLKPPSKWGDGRTSPQDPTDCCKVNTQKILSHPPHHTHSFMVFE</sequence>
<dbReference type="AlphaFoldDB" id="A0AAV4WPA2"/>
<evidence type="ECO:0000313" key="2">
    <source>
        <dbReference type="EMBL" id="GIY84113.1"/>
    </source>
</evidence>
<comment type="caution">
    <text evidence="2">The sequence shown here is derived from an EMBL/GenBank/DDBJ whole genome shotgun (WGS) entry which is preliminary data.</text>
</comment>
<feature type="compositionally biased region" description="Polar residues" evidence="1">
    <location>
        <begin position="32"/>
        <end position="42"/>
    </location>
</feature>
<feature type="region of interest" description="Disordered" evidence="1">
    <location>
        <begin position="23"/>
        <end position="42"/>
    </location>
</feature>
<dbReference type="EMBL" id="BPLR01016470">
    <property type="protein sequence ID" value="GIY84113.1"/>
    <property type="molecule type" value="Genomic_DNA"/>
</dbReference>
<evidence type="ECO:0000313" key="3">
    <source>
        <dbReference type="Proteomes" id="UP001054945"/>
    </source>
</evidence>
<gene>
    <name evidence="2" type="ORF">CEXT_227501</name>
</gene>
<organism evidence="2 3">
    <name type="scientific">Caerostris extrusa</name>
    <name type="common">Bark spider</name>
    <name type="synonym">Caerostris bankana</name>
    <dbReference type="NCBI Taxonomy" id="172846"/>
    <lineage>
        <taxon>Eukaryota</taxon>
        <taxon>Metazoa</taxon>
        <taxon>Ecdysozoa</taxon>
        <taxon>Arthropoda</taxon>
        <taxon>Chelicerata</taxon>
        <taxon>Arachnida</taxon>
        <taxon>Araneae</taxon>
        <taxon>Araneomorphae</taxon>
        <taxon>Entelegynae</taxon>
        <taxon>Araneoidea</taxon>
        <taxon>Araneidae</taxon>
        <taxon>Caerostris</taxon>
    </lineage>
</organism>
<accession>A0AAV4WPA2</accession>
<feature type="region of interest" description="Disordered" evidence="1">
    <location>
        <begin position="126"/>
        <end position="157"/>
    </location>
</feature>
<evidence type="ECO:0000256" key="1">
    <source>
        <dbReference type="SAM" id="MobiDB-lite"/>
    </source>
</evidence>
<proteinExistence type="predicted"/>
<keyword evidence="3" id="KW-1185">Reference proteome</keyword>